<dbReference type="AlphaFoldDB" id="B9W905"/>
<dbReference type="KEGG" id="cdu:CD36_09310"/>
<dbReference type="Proteomes" id="UP000002605">
    <property type="component" value="Chromosome 1"/>
</dbReference>
<dbReference type="RefSeq" id="XP_002417575.1">
    <property type="nucleotide sequence ID" value="XM_002417530.1"/>
</dbReference>
<name>B9W905_CANDC</name>
<dbReference type="PANTHER" id="PTHR34853">
    <property type="match status" value="1"/>
</dbReference>
<evidence type="ECO:0000313" key="7">
    <source>
        <dbReference type="EMBL" id="CAX45230.1"/>
    </source>
</evidence>
<dbReference type="PANTHER" id="PTHR34853:SF1">
    <property type="entry name" value="LIPASE 5"/>
    <property type="match status" value="1"/>
</dbReference>
<evidence type="ECO:0000313" key="8">
    <source>
        <dbReference type="Proteomes" id="UP000002605"/>
    </source>
</evidence>
<keyword evidence="2" id="KW-1015">Disulfide bond</keyword>
<comment type="catalytic activity">
    <reaction evidence="4">
        <text>a triacylglycerol + H2O = a diacylglycerol + a fatty acid + H(+)</text>
        <dbReference type="Rhea" id="RHEA:12044"/>
        <dbReference type="ChEBI" id="CHEBI:15377"/>
        <dbReference type="ChEBI" id="CHEBI:15378"/>
        <dbReference type="ChEBI" id="CHEBI:17855"/>
        <dbReference type="ChEBI" id="CHEBI:18035"/>
        <dbReference type="ChEBI" id="CHEBI:28868"/>
        <dbReference type="EC" id="3.1.1.3"/>
    </reaction>
    <physiologicalReaction direction="left-to-right" evidence="4">
        <dbReference type="Rhea" id="RHEA:12045"/>
    </physiologicalReaction>
</comment>
<dbReference type="GO" id="GO:0004806">
    <property type="term" value="F:triacylglycerol lipase activity"/>
    <property type="evidence" value="ECO:0007669"/>
    <property type="project" value="UniProtKB-EC"/>
</dbReference>
<evidence type="ECO:0000313" key="6">
    <source>
        <dbReference type="CGD" id="CAL0000161908"/>
    </source>
</evidence>
<dbReference type="InterPro" id="IPR005152">
    <property type="entry name" value="Lipase_secreted"/>
</dbReference>
<sequence length="469" mass="50699">MKSLVVLFTLLSIVLASILDLKSPLVDDFYKAPDGYESAKLGEILKSRKTPSQISSLFIPVEVKNSWQLLVRSEDSFGNATAIVTTVIEPFNANPSKVVSYQSWEDAANIKCSPSYGMQFGAPLSSAQTQVDMIFMVPLLNKGYFIVSPDYEGPKSSFTAGTQSGKATLDSIKAILQSKQLTGIENDAQVAMWGYSGGTIASGWAAALQPKYAPELKKNLIGTALGGFVTNITATAVATDGGPFAGLIPNALMGLANEFPDFKKRIYEVVEKKYEGVLNQGAQHCLVGATLYFAFDQVFTGDNRYVEQGYGVLKDKIFNQTIVENSLLYLDQEYVPDIPIFVYHGSLDGIVPIAGAHGVYKNWCDWGINSFEFAEDSLNGHLTEMIVGAPAALTWLDARFDGKPVVKGCKKTSRITNFSYPNIADSTKEFFSGILDSLTASPLGPGITSDDITLDGLTKFLGSFSGSKN</sequence>
<accession>B9W905</accession>
<dbReference type="SUPFAM" id="SSF53474">
    <property type="entry name" value="alpha/beta-Hydrolases"/>
    <property type="match status" value="1"/>
</dbReference>
<dbReference type="PIRSF" id="PIRSF029171">
    <property type="entry name" value="Esterase_LipA"/>
    <property type="match status" value="1"/>
</dbReference>
<dbReference type="EC" id="3.1.1.3" evidence="7"/>
<keyword evidence="7" id="KW-0378">Hydrolase</keyword>
<dbReference type="Gene3D" id="1.10.260.130">
    <property type="match status" value="1"/>
</dbReference>
<evidence type="ECO:0000256" key="1">
    <source>
        <dbReference type="ARBA" id="ARBA00022729"/>
    </source>
</evidence>
<dbReference type="eggNOG" id="ENOG502S2P7">
    <property type="taxonomic scope" value="Eukaryota"/>
</dbReference>
<feature type="chain" id="PRO_5002892411" evidence="5">
    <location>
        <begin position="17"/>
        <end position="469"/>
    </location>
</feature>
<evidence type="ECO:0000256" key="5">
    <source>
        <dbReference type="SAM" id="SignalP"/>
    </source>
</evidence>
<proteinExistence type="predicted"/>
<keyword evidence="1 5" id="KW-0732">Signal</keyword>
<keyword evidence="3" id="KW-0325">Glycoprotein</keyword>
<evidence type="ECO:0000256" key="3">
    <source>
        <dbReference type="ARBA" id="ARBA00023180"/>
    </source>
</evidence>
<gene>
    <name evidence="6" type="ordered locus">Cd36_09310</name>
    <name evidence="7" type="ORF">CD36_09310</name>
</gene>
<evidence type="ECO:0000256" key="2">
    <source>
        <dbReference type="ARBA" id="ARBA00023157"/>
    </source>
</evidence>
<dbReference type="VEuPathDB" id="FungiDB:CD36_09310"/>
<dbReference type="GO" id="GO:0016042">
    <property type="term" value="P:lipid catabolic process"/>
    <property type="evidence" value="ECO:0007669"/>
    <property type="project" value="InterPro"/>
</dbReference>
<dbReference type="Gene3D" id="3.40.50.1820">
    <property type="entry name" value="alpha/beta hydrolase"/>
    <property type="match status" value="1"/>
</dbReference>
<reference evidence="7 8" key="1">
    <citation type="journal article" date="2009" name="Genome Res.">
        <title>Comparative genomics of the fungal pathogens Candida dubliniensis and Candida albicans.</title>
        <authorList>
            <person name="Jackson A.P."/>
            <person name="Gamble J.A."/>
            <person name="Yeomans T."/>
            <person name="Moran G.P."/>
            <person name="Saunders D."/>
            <person name="Harris D."/>
            <person name="Aslett M."/>
            <person name="Barrell J.F."/>
            <person name="Butler G."/>
            <person name="Citiulo F."/>
            <person name="Coleman D.C."/>
            <person name="de Groot P.W.J."/>
            <person name="Goodwin T.J."/>
            <person name="Quail M.A."/>
            <person name="McQuillan J."/>
            <person name="Munro C.A."/>
            <person name="Pain A."/>
            <person name="Poulter R.T."/>
            <person name="Rajandream M.A."/>
            <person name="Renauld H."/>
            <person name="Spiering M.J."/>
            <person name="Tivey A."/>
            <person name="Gow N.A.R."/>
            <person name="Barrell B."/>
            <person name="Sullivan D.J."/>
            <person name="Berriman M."/>
        </authorList>
    </citation>
    <scope>NUCLEOTIDE SEQUENCE [LARGE SCALE GENOMIC DNA]</scope>
    <source>
        <strain evidence="8">CD36 / ATCC MYA-646 / CBS 7987 / NCPF 3949 / NRRL Y-17841</strain>
    </source>
</reference>
<dbReference type="Pfam" id="PF03583">
    <property type="entry name" value="LIP"/>
    <property type="match status" value="1"/>
</dbReference>
<keyword evidence="8" id="KW-1185">Reference proteome</keyword>
<dbReference type="ESTHER" id="candc-b9w905">
    <property type="family name" value="Fungal-Bact_LIP"/>
</dbReference>
<dbReference type="EMBL" id="FM992688">
    <property type="protein sequence ID" value="CAX45230.1"/>
    <property type="molecule type" value="Genomic_DNA"/>
</dbReference>
<organism evidence="7 8">
    <name type="scientific">Candida dubliniensis (strain CD36 / ATCC MYA-646 / CBS 7987 / NCPF 3949 / NRRL Y-17841)</name>
    <name type="common">Yeast</name>
    <dbReference type="NCBI Taxonomy" id="573826"/>
    <lineage>
        <taxon>Eukaryota</taxon>
        <taxon>Fungi</taxon>
        <taxon>Dikarya</taxon>
        <taxon>Ascomycota</taxon>
        <taxon>Saccharomycotina</taxon>
        <taxon>Pichiomycetes</taxon>
        <taxon>Debaryomycetaceae</taxon>
        <taxon>Candida/Lodderomyces clade</taxon>
        <taxon>Candida</taxon>
    </lineage>
</organism>
<feature type="signal peptide" evidence="5">
    <location>
        <begin position="1"/>
        <end position="16"/>
    </location>
</feature>
<evidence type="ECO:0000256" key="4">
    <source>
        <dbReference type="ARBA" id="ARBA00023369"/>
    </source>
</evidence>
<dbReference type="InterPro" id="IPR029058">
    <property type="entry name" value="AB_hydrolase_fold"/>
</dbReference>
<protein>
    <submittedName>
        <fullName evidence="7">Secretory lipase 3, putative</fullName>
        <ecNumber evidence="7">3.1.1.3</ecNumber>
    </submittedName>
</protein>
<dbReference type="HOGENOM" id="CLU_029538_5_0_1"/>
<dbReference type="OrthoDB" id="2373480at2759"/>
<dbReference type="GeneID" id="8045553"/>
<dbReference type="CGD" id="CAL0000161908">
    <property type="gene designation" value="Cd36_09310"/>
</dbReference>